<name>A0AA36ND55_9DINO</name>
<dbReference type="AlphaFoldDB" id="A0AA36ND55"/>
<sequence>MATPVRARRASRSEFATPVKAAKPAALQGIPELAKEEKAGSSKEEERVELVIHDTPEGPIFHLDGETYRVLDVPALWEVGIIETKPRASRSLADLKQSLRATEGNEGDCDMT</sequence>
<comment type="caution">
    <text evidence="1">The sequence shown here is derived from an EMBL/GenBank/DDBJ whole genome shotgun (WGS) entry which is preliminary data.</text>
</comment>
<reference evidence="1" key="1">
    <citation type="submission" date="2023-08" db="EMBL/GenBank/DDBJ databases">
        <authorList>
            <person name="Chen Y."/>
            <person name="Shah S."/>
            <person name="Dougan E. K."/>
            <person name="Thang M."/>
            <person name="Chan C."/>
        </authorList>
    </citation>
    <scope>NUCLEOTIDE SEQUENCE</scope>
</reference>
<keyword evidence="2" id="KW-1185">Reference proteome</keyword>
<evidence type="ECO:0000313" key="2">
    <source>
        <dbReference type="Proteomes" id="UP001178507"/>
    </source>
</evidence>
<gene>
    <name evidence="1" type="ORF">EVOR1521_LOCUS24838</name>
</gene>
<protein>
    <submittedName>
        <fullName evidence="1">Uncharacterized protein</fullName>
    </submittedName>
</protein>
<dbReference type="EMBL" id="CAUJNA010003429">
    <property type="protein sequence ID" value="CAJ1401749.1"/>
    <property type="molecule type" value="Genomic_DNA"/>
</dbReference>
<evidence type="ECO:0000313" key="1">
    <source>
        <dbReference type="EMBL" id="CAJ1401749.1"/>
    </source>
</evidence>
<dbReference type="Proteomes" id="UP001178507">
    <property type="component" value="Unassembled WGS sequence"/>
</dbReference>
<accession>A0AA36ND55</accession>
<proteinExistence type="predicted"/>
<organism evidence="1 2">
    <name type="scientific">Effrenium voratum</name>
    <dbReference type="NCBI Taxonomy" id="2562239"/>
    <lineage>
        <taxon>Eukaryota</taxon>
        <taxon>Sar</taxon>
        <taxon>Alveolata</taxon>
        <taxon>Dinophyceae</taxon>
        <taxon>Suessiales</taxon>
        <taxon>Symbiodiniaceae</taxon>
        <taxon>Effrenium</taxon>
    </lineage>
</organism>